<evidence type="ECO:0000259" key="5">
    <source>
        <dbReference type="Pfam" id="PF14501"/>
    </source>
</evidence>
<keyword evidence="2" id="KW-0808">Transferase</keyword>
<evidence type="ECO:0000256" key="1">
    <source>
        <dbReference type="ARBA" id="ARBA00022553"/>
    </source>
</evidence>
<dbReference type="GO" id="GO:0000155">
    <property type="term" value="F:phosphorelay sensor kinase activity"/>
    <property type="evidence" value="ECO:0007669"/>
    <property type="project" value="InterPro"/>
</dbReference>
<feature type="transmembrane region" description="Helical" evidence="4">
    <location>
        <begin position="6"/>
        <end position="26"/>
    </location>
</feature>
<dbReference type="Pfam" id="PF14501">
    <property type="entry name" value="HATPase_c_5"/>
    <property type="match status" value="1"/>
</dbReference>
<evidence type="ECO:0000313" key="8">
    <source>
        <dbReference type="Proteomes" id="UP000016860"/>
    </source>
</evidence>
<evidence type="ECO:0000259" key="6">
    <source>
        <dbReference type="Pfam" id="PF14689"/>
    </source>
</evidence>
<reference evidence="7 8" key="1">
    <citation type="journal article" date="2013" name="Genome Announc.">
        <title>Draft Genome Sequence of the Cellulolytic Bacterium Clostridium papyrosolvens C7 (ATCC 700395).</title>
        <authorList>
            <person name="Zepeda V."/>
            <person name="Dassa B."/>
            <person name="Borovok I."/>
            <person name="Lamed R."/>
            <person name="Bayer E.A."/>
            <person name="Cate J.H."/>
        </authorList>
    </citation>
    <scope>NUCLEOTIDE SEQUENCE [LARGE SCALE GENOMIC DNA]</scope>
    <source>
        <strain evidence="7 8">C7</strain>
    </source>
</reference>
<dbReference type="OrthoDB" id="1656061at2"/>
<dbReference type="STRING" id="1330534.L323_14515"/>
<dbReference type="InterPro" id="IPR036890">
    <property type="entry name" value="HATPase_C_sf"/>
</dbReference>
<feature type="transmembrane region" description="Helical" evidence="4">
    <location>
        <begin position="64"/>
        <end position="81"/>
    </location>
</feature>
<proteinExistence type="predicted"/>
<gene>
    <name evidence="7" type="ORF">L323_14515</name>
</gene>
<feature type="domain" description="SpoOB alpha-helical" evidence="6">
    <location>
        <begin position="235"/>
        <end position="279"/>
    </location>
</feature>
<keyword evidence="1" id="KW-0597">Phosphoprotein</keyword>
<sequence length="435" mass="49604">MSIGISTANFIFTMISALTIYIFLNLTFDIKLKIQRIACFVIAFSITNTYISYLLSLVDIDSNFYRIFKTLLLFALSILIIKYTLKISFKYTILSFCIMGIGLGVGNAVCVLFFSLFNFSNTVNQAQSNTYIYIIYNILIYSTMLLFVLLSILAFKRHKLTTSTIYSMVSLLFLTICAYIGVYFFQKNFNLSSFVIMLIISTVFCLFTYWYILKVNENDKQKAEIKQQKFYNKSLGMALQDLRHYKHDQFNHLTVINSMLKMGKYDDASLYMDEIIATTLSLTNTAIFNIQNAGLFGIISSKMDNADKLGVNFDLQVIGVIDSIENIKISELCEIIGIYLDNSIEAAQLCDEKNIEMTVSNTNSEIDITIINNCINKPNMGQIKQDGYSTKGESRGHGLSIVENLLNKYNNILNVTRFDNNKMQFIQTLKIKKGI</sequence>
<feature type="transmembrane region" description="Helical" evidence="4">
    <location>
        <begin position="93"/>
        <end position="119"/>
    </location>
</feature>
<evidence type="ECO:0000313" key="7">
    <source>
        <dbReference type="EMBL" id="EPR10134.1"/>
    </source>
</evidence>
<feature type="domain" description="Sensor histidine kinase NatK-like C-terminal" evidence="5">
    <location>
        <begin position="328"/>
        <end position="431"/>
    </location>
</feature>
<dbReference type="InterPro" id="IPR039506">
    <property type="entry name" value="SPOB_a"/>
</dbReference>
<dbReference type="SUPFAM" id="SSF55874">
    <property type="entry name" value="ATPase domain of HSP90 chaperone/DNA topoisomerase II/histidine kinase"/>
    <property type="match status" value="1"/>
</dbReference>
<dbReference type="Gene3D" id="1.10.287.130">
    <property type="match status" value="1"/>
</dbReference>
<dbReference type="GO" id="GO:0042802">
    <property type="term" value="F:identical protein binding"/>
    <property type="evidence" value="ECO:0007669"/>
    <property type="project" value="TreeGrafter"/>
</dbReference>
<dbReference type="SUPFAM" id="SSF55890">
    <property type="entry name" value="Sporulation response regulatory protein Spo0B"/>
    <property type="match status" value="1"/>
</dbReference>
<dbReference type="PANTHER" id="PTHR40448">
    <property type="entry name" value="TWO-COMPONENT SENSOR HISTIDINE KINASE"/>
    <property type="match status" value="1"/>
</dbReference>
<dbReference type="Gene3D" id="3.30.565.10">
    <property type="entry name" value="Histidine kinase-like ATPase, C-terminal domain"/>
    <property type="match status" value="1"/>
</dbReference>
<dbReference type="PANTHER" id="PTHR40448:SF1">
    <property type="entry name" value="TWO-COMPONENT SENSOR HISTIDINE KINASE"/>
    <property type="match status" value="1"/>
</dbReference>
<evidence type="ECO:0000256" key="2">
    <source>
        <dbReference type="ARBA" id="ARBA00022679"/>
    </source>
</evidence>
<feature type="transmembrane region" description="Helical" evidence="4">
    <location>
        <begin position="191"/>
        <end position="212"/>
    </location>
</feature>
<name>U4R065_9FIRM</name>
<dbReference type="AlphaFoldDB" id="U4R065"/>
<accession>U4R065</accession>
<feature type="transmembrane region" description="Helical" evidence="4">
    <location>
        <begin position="131"/>
        <end position="153"/>
    </location>
</feature>
<keyword evidence="4" id="KW-0472">Membrane</keyword>
<feature type="transmembrane region" description="Helical" evidence="4">
    <location>
        <begin position="165"/>
        <end position="185"/>
    </location>
</feature>
<keyword evidence="4" id="KW-0812">Transmembrane</keyword>
<keyword evidence="3 7" id="KW-0418">Kinase</keyword>
<organism evidence="7 8">
    <name type="scientific">Ruminiclostridium papyrosolvens C7</name>
    <dbReference type="NCBI Taxonomy" id="1330534"/>
    <lineage>
        <taxon>Bacteria</taxon>
        <taxon>Bacillati</taxon>
        <taxon>Bacillota</taxon>
        <taxon>Clostridia</taxon>
        <taxon>Eubacteriales</taxon>
        <taxon>Oscillospiraceae</taxon>
        <taxon>Ruminiclostridium</taxon>
    </lineage>
</organism>
<dbReference type="RefSeq" id="WP_020816358.1">
    <property type="nucleotide sequence ID" value="NZ_ATAY01000071.1"/>
</dbReference>
<dbReference type="Proteomes" id="UP000016860">
    <property type="component" value="Unassembled WGS sequence"/>
</dbReference>
<evidence type="ECO:0000256" key="4">
    <source>
        <dbReference type="SAM" id="Phobius"/>
    </source>
</evidence>
<feature type="transmembrane region" description="Helical" evidence="4">
    <location>
        <begin position="38"/>
        <end position="58"/>
    </location>
</feature>
<dbReference type="EMBL" id="ATAY01000071">
    <property type="protein sequence ID" value="EPR10134.1"/>
    <property type="molecule type" value="Genomic_DNA"/>
</dbReference>
<dbReference type="InterPro" id="IPR016120">
    <property type="entry name" value="Sig_transdc_His_kin_SpoOB"/>
</dbReference>
<dbReference type="PATRIC" id="fig|1330534.3.peg.2878"/>
<evidence type="ECO:0000256" key="3">
    <source>
        <dbReference type="ARBA" id="ARBA00022777"/>
    </source>
</evidence>
<dbReference type="Pfam" id="PF14689">
    <property type="entry name" value="SPOB_a"/>
    <property type="match status" value="1"/>
</dbReference>
<keyword evidence="4" id="KW-1133">Transmembrane helix</keyword>
<comment type="caution">
    <text evidence="7">The sequence shown here is derived from an EMBL/GenBank/DDBJ whole genome shotgun (WGS) entry which is preliminary data.</text>
</comment>
<dbReference type="InterPro" id="IPR032834">
    <property type="entry name" value="NatK-like_C"/>
</dbReference>
<protein>
    <submittedName>
        <fullName evidence="7">Histidine kinase</fullName>
    </submittedName>
</protein>